<protein>
    <submittedName>
        <fullName evidence="2">Uncharacterized protein</fullName>
    </submittedName>
</protein>
<dbReference type="Proteomes" id="UP000037035">
    <property type="component" value="Unassembled WGS sequence"/>
</dbReference>
<keyword evidence="1" id="KW-1133">Transmembrane helix</keyword>
<evidence type="ECO:0000256" key="1">
    <source>
        <dbReference type="SAM" id="Phobius"/>
    </source>
</evidence>
<sequence>MFFALVVSNLNNIKQLFLLPFHMRLNANPLSSKWPFVTSAADWDFCVSEGWVFDGGGLKERILDQEFFYFCFVLNGSPRIQVSSAMMSLVDRSHESFCEKSQVAKVTELAAGFSVVCWLLGDDLTKEMINSKNQDREKKGERKRYLRSFLTKWMNNHHKCPEEAELSNSDLMMIELETIKRSKSDDVRLVVQDSVEWLDISFTCHRLEYCKSRSSSGDHGAVMIPTIGATRAFCTYLLHTVPTIHISLDVFSFFNFLNWFNCGLGRWIVFFLSRFEVSPVILMSDSVAAVPLLGPGFSENECTLFAWSIFRMLKIYANLPNVKNCFIYTPQFSLLFPLFFIQVGSPLLFHLFSNHSATHILVIRFGFSYFLLHFYLFPNMLLFMNQVRSPLCHPISVVLVLTRLVAPYKRVFSPFLKRLVATSKSFQYSKLSLIWYLTTGFQERIFIVEAAATGFGGDRVTIFQLNCFPHRGLEKTLPQKLDFQIPGPSRHQFWESALQIMCPVWELVYQLPHFCFKIPYITMVSSTNSPKTLGNFKIPPKK</sequence>
<evidence type="ECO:0000313" key="3">
    <source>
        <dbReference type="Proteomes" id="UP000037035"/>
    </source>
</evidence>
<keyword evidence="3" id="KW-1185">Reference proteome</keyword>
<feature type="transmembrane region" description="Helical" evidence="1">
    <location>
        <begin position="332"/>
        <end position="349"/>
    </location>
</feature>
<accession>A0A0L6VBK6</accession>
<name>A0A0L6VBK6_9BASI</name>
<gene>
    <name evidence="2" type="ORF">VP01_199g6</name>
</gene>
<comment type="caution">
    <text evidence="2">The sequence shown here is derived from an EMBL/GenBank/DDBJ whole genome shotgun (WGS) entry which is preliminary data.</text>
</comment>
<dbReference type="EMBL" id="LAVV01006836">
    <property type="protein sequence ID" value="KNZ58099.1"/>
    <property type="molecule type" value="Genomic_DNA"/>
</dbReference>
<proteinExistence type="predicted"/>
<keyword evidence="1" id="KW-0472">Membrane</keyword>
<organism evidence="2 3">
    <name type="scientific">Puccinia sorghi</name>
    <dbReference type="NCBI Taxonomy" id="27349"/>
    <lineage>
        <taxon>Eukaryota</taxon>
        <taxon>Fungi</taxon>
        <taxon>Dikarya</taxon>
        <taxon>Basidiomycota</taxon>
        <taxon>Pucciniomycotina</taxon>
        <taxon>Pucciniomycetes</taxon>
        <taxon>Pucciniales</taxon>
        <taxon>Pucciniaceae</taxon>
        <taxon>Puccinia</taxon>
    </lineage>
</organism>
<feature type="transmembrane region" description="Helical" evidence="1">
    <location>
        <begin position="361"/>
        <end position="381"/>
    </location>
</feature>
<reference evidence="2 3" key="1">
    <citation type="submission" date="2015-08" db="EMBL/GenBank/DDBJ databases">
        <title>Next Generation Sequencing and Analysis of the Genome of Puccinia sorghi L Schw, the Causal Agent of Maize Common Rust.</title>
        <authorList>
            <person name="Rochi L."/>
            <person name="Burguener G."/>
            <person name="Darino M."/>
            <person name="Turjanski A."/>
            <person name="Kreff E."/>
            <person name="Dieguez M.J."/>
            <person name="Sacco F."/>
        </authorList>
    </citation>
    <scope>NUCLEOTIDE SEQUENCE [LARGE SCALE GENOMIC DNA]</scope>
    <source>
        <strain evidence="2 3">RO10H11247</strain>
    </source>
</reference>
<keyword evidence="1" id="KW-0812">Transmembrane</keyword>
<evidence type="ECO:0000313" key="2">
    <source>
        <dbReference type="EMBL" id="KNZ58099.1"/>
    </source>
</evidence>
<dbReference type="AlphaFoldDB" id="A0A0L6VBK6"/>
<dbReference type="VEuPathDB" id="FungiDB:VP01_199g6"/>